<keyword evidence="9" id="KW-1185">Reference proteome</keyword>
<keyword evidence="7" id="KW-0406">Ion transport</keyword>
<keyword evidence="3 7" id="KW-0812">Transmembrane</keyword>
<dbReference type="eggNOG" id="COG3004">
    <property type="taxonomic scope" value="Bacteria"/>
</dbReference>
<dbReference type="PANTHER" id="PTHR30341:SF0">
    <property type="entry name" value="NA(+)_H(+) ANTIPORTER NHAA"/>
    <property type="match status" value="1"/>
</dbReference>
<dbReference type="RefSeq" id="WP_009144101.1">
    <property type="nucleotide sequence ID" value="NZ_GL831062.1"/>
</dbReference>
<feature type="transmembrane region" description="Helical" evidence="7">
    <location>
        <begin position="189"/>
        <end position="210"/>
    </location>
</feature>
<feature type="transmembrane region" description="Helical" evidence="7">
    <location>
        <begin position="102"/>
        <end position="122"/>
    </location>
</feature>
<evidence type="ECO:0000256" key="2">
    <source>
        <dbReference type="ARBA" id="ARBA00022475"/>
    </source>
</evidence>
<feature type="transmembrane region" description="Helical" evidence="7">
    <location>
        <begin position="336"/>
        <end position="359"/>
    </location>
</feature>
<dbReference type="NCBIfam" id="NF007111">
    <property type="entry name" value="PRK09560.1"/>
    <property type="match status" value="1"/>
</dbReference>
<evidence type="ECO:0000256" key="4">
    <source>
        <dbReference type="ARBA" id="ARBA00022989"/>
    </source>
</evidence>
<dbReference type="HAMAP" id="MF_01844">
    <property type="entry name" value="NhaA"/>
    <property type="match status" value="1"/>
</dbReference>
<comment type="catalytic activity">
    <reaction evidence="7">
        <text>Na(+)(in) + 2 H(+)(out) = Na(+)(out) + 2 H(+)(in)</text>
        <dbReference type="Rhea" id="RHEA:29251"/>
        <dbReference type="ChEBI" id="CHEBI:15378"/>
        <dbReference type="ChEBI" id="CHEBI:29101"/>
    </reaction>
</comment>
<evidence type="ECO:0000256" key="6">
    <source>
        <dbReference type="ARBA" id="ARBA00023201"/>
    </source>
</evidence>
<feature type="transmembrane region" description="Helical" evidence="7">
    <location>
        <begin position="21"/>
        <end position="38"/>
    </location>
</feature>
<organism evidence="8 9">
    <name type="scientific">Succinatimonas hippei (strain DSM 22608 / JCM 16073 / KCTC 15190 / YIT 12066)</name>
    <dbReference type="NCBI Taxonomy" id="762983"/>
    <lineage>
        <taxon>Bacteria</taxon>
        <taxon>Pseudomonadati</taxon>
        <taxon>Pseudomonadota</taxon>
        <taxon>Gammaproteobacteria</taxon>
        <taxon>Aeromonadales</taxon>
        <taxon>Succinivibrionaceae</taxon>
        <taxon>Succinatimonas</taxon>
    </lineage>
</organism>
<evidence type="ECO:0000313" key="8">
    <source>
        <dbReference type="EMBL" id="EFY06285.1"/>
    </source>
</evidence>
<keyword evidence="7" id="KW-0915">Sodium</keyword>
<evidence type="ECO:0000313" key="9">
    <source>
        <dbReference type="Proteomes" id="UP000018458"/>
    </source>
</evidence>
<dbReference type="Proteomes" id="UP000018458">
    <property type="component" value="Unassembled WGS sequence"/>
</dbReference>
<dbReference type="GO" id="GO:0015385">
    <property type="term" value="F:sodium:proton antiporter activity"/>
    <property type="evidence" value="ECO:0007669"/>
    <property type="project" value="UniProtKB-UniRule"/>
</dbReference>
<name>E8LMG3_SUCHY</name>
<keyword evidence="2 7" id="KW-1003">Cell membrane</keyword>
<proteinExistence type="inferred from homology"/>
<dbReference type="NCBIfam" id="TIGR00773">
    <property type="entry name" value="NhaA"/>
    <property type="match status" value="1"/>
</dbReference>
<comment type="caution">
    <text evidence="8">The sequence shown here is derived from an EMBL/GenBank/DDBJ whole genome shotgun (WGS) entry which is preliminary data.</text>
</comment>
<dbReference type="AlphaFoldDB" id="E8LMG3"/>
<evidence type="ECO:0000256" key="3">
    <source>
        <dbReference type="ARBA" id="ARBA00022692"/>
    </source>
</evidence>
<dbReference type="Pfam" id="PF06965">
    <property type="entry name" value="Na_H_antiport_1"/>
    <property type="match status" value="1"/>
</dbReference>
<feature type="transmembrane region" description="Helical" evidence="7">
    <location>
        <begin position="222"/>
        <end position="245"/>
    </location>
</feature>
<evidence type="ECO:0000256" key="1">
    <source>
        <dbReference type="ARBA" id="ARBA00004429"/>
    </source>
</evidence>
<evidence type="ECO:0000256" key="5">
    <source>
        <dbReference type="ARBA" id="ARBA00023136"/>
    </source>
</evidence>
<reference evidence="8 9" key="1">
    <citation type="submission" date="2011-01" db="EMBL/GenBank/DDBJ databases">
        <authorList>
            <person name="Weinstock G."/>
            <person name="Sodergren E."/>
            <person name="Clifton S."/>
            <person name="Fulton L."/>
            <person name="Fulton B."/>
            <person name="Courtney L."/>
            <person name="Fronick C."/>
            <person name="Harrison M."/>
            <person name="Strong C."/>
            <person name="Farmer C."/>
            <person name="Delahaunty K."/>
            <person name="Markovic C."/>
            <person name="Hall O."/>
            <person name="Minx P."/>
            <person name="Tomlinson C."/>
            <person name="Mitreva M."/>
            <person name="Hou S."/>
            <person name="Chen J."/>
            <person name="Wollam A."/>
            <person name="Pepin K.H."/>
            <person name="Johnson M."/>
            <person name="Bhonagiri V."/>
            <person name="Zhang X."/>
            <person name="Suruliraj S."/>
            <person name="Warren W."/>
            <person name="Chinwalla A."/>
            <person name="Mardis E.R."/>
            <person name="Wilson R.K."/>
        </authorList>
    </citation>
    <scope>NUCLEOTIDE SEQUENCE [LARGE SCALE GENOMIC DNA]</scope>
    <source>
        <strain evidence="9">DSM 22608 / JCM 16073 / KCTC 15190 / YIT 12066</strain>
    </source>
</reference>
<keyword evidence="7" id="KW-0813">Transport</keyword>
<feature type="transmembrane region" description="Helical" evidence="7">
    <location>
        <begin position="298"/>
        <end position="324"/>
    </location>
</feature>
<dbReference type="InterPro" id="IPR023171">
    <property type="entry name" value="Na/H_antiporter_dom_sf"/>
</dbReference>
<dbReference type="GO" id="GO:0006885">
    <property type="term" value="P:regulation of pH"/>
    <property type="evidence" value="ECO:0007669"/>
    <property type="project" value="UniProtKB-UniRule"/>
</dbReference>
<dbReference type="STRING" id="762983.HMPREF9444_01952"/>
<comment type="function">
    <text evidence="7">Na(+)/H(+) antiporter that extrudes sodium in exchange for external protons.</text>
</comment>
<feature type="transmembrane region" description="Helical" evidence="7">
    <location>
        <begin position="134"/>
        <end position="153"/>
    </location>
</feature>
<feature type="transmembrane region" description="Helical" evidence="7">
    <location>
        <begin position="265"/>
        <end position="286"/>
    </location>
</feature>
<dbReference type="PANTHER" id="PTHR30341">
    <property type="entry name" value="SODIUM ION/PROTON ANTIPORTER NHAA-RELATED"/>
    <property type="match status" value="1"/>
</dbReference>
<dbReference type="OrthoDB" id="9808135at2"/>
<keyword evidence="4 7" id="KW-1133">Transmembrane helix</keyword>
<dbReference type="EMBL" id="AEVO01000136">
    <property type="protein sequence ID" value="EFY06285.1"/>
    <property type="molecule type" value="Genomic_DNA"/>
</dbReference>
<dbReference type="GO" id="GO:0005886">
    <property type="term" value="C:plasma membrane"/>
    <property type="evidence" value="ECO:0007669"/>
    <property type="project" value="UniProtKB-SubCell"/>
</dbReference>
<keyword evidence="5 7" id="KW-0472">Membrane</keyword>
<keyword evidence="6 7" id="KW-0739">Sodium transport</keyword>
<evidence type="ECO:0000256" key="7">
    <source>
        <dbReference type="HAMAP-Rule" id="MF_01844"/>
    </source>
</evidence>
<dbReference type="Gene3D" id="1.20.1530.10">
    <property type="entry name" value="Na+/H+ antiporter like domain"/>
    <property type="match status" value="1"/>
</dbReference>
<keyword evidence="7" id="KW-0050">Antiport</keyword>
<dbReference type="NCBIfam" id="NF007112">
    <property type="entry name" value="PRK09561.1"/>
    <property type="match status" value="1"/>
</dbReference>
<feature type="transmembrane region" description="Helical" evidence="7">
    <location>
        <begin position="63"/>
        <end position="81"/>
    </location>
</feature>
<feature type="transmembrane region" description="Helical" evidence="7">
    <location>
        <begin position="162"/>
        <end position="183"/>
    </location>
</feature>
<accession>E8LMG3</accession>
<protein>
    <recommendedName>
        <fullName evidence="7">Na(+)/H(+) antiporter NhaA</fullName>
    </recommendedName>
    <alternativeName>
        <fullName evidence="7">Sodium/proton antiporter NhaA</fullName>
    </alternativeName>
</protein>
<comment type="subcellular location">
    <subcellularLocation>
        <location evidence="1">Cell inner membrane</location>
        <topology evidence="1">Multi-pass membrane protein</topology>
    </subcellularLocation>
    <subcellularLocation>
        <location evidence="7">Cell membrane</location>
        <topology evidence="7">Multi-pass membrane protein</topology>
    </subcellularLocation>
</comment>
<feature type="transmembrane region" description="Helical" evidence="7">
    <location>
        <begin position="366"/>
        <end position="387"/>
    </location>
</feature>
<comment type="similarity">
    <text evidence="7">Belongs to the NhaA Na(+)/H(+) (TC 2.A.33) antiporter family.</text>
</comment>
<gene>
    <name evidence="7 8" type="primary">nhaA</name>
    <name evidence="8" type="ORF">HMPREF9444_01952</name>
</gene>
<dbReference type="HOGENOM" id="CLU_015803_0_0_6"/>
<dbReference type="InterPro" id="IPR004670">
    <property type="entry name" value="NhaA"/>
</dbReference>
<sequence>MDRTTRYKIRNNLNYILHHDATGGIIMIALTIIALVYQNSPYAFNYRKILEVKAGFVFGDYSLIKPILLWINDGLISLFFFSIGLELKHEFIEGHLSKPKNIALPAMAALGGILMPSLIFFLCNIGDDFALKGWAIPTATDTAFSLAILLFLGNKVPSSLKIFLLSLAIFDDIGAIVIIAIFYTAKLSVLALCFAVLSIIGLLCLNSFGVNRKSLYFIFGSLLWLSILKSGVHATLAGIITAFFIPLKKHDGSPLVMEIYDSCKVWIAIIILPLFAFANAGIDLSGITVNKLFSGVPVGIFLGLFLGKQIGVFLMSYICVKAGLSQMPEQATWKHIYGVCILTGVGFTMSMFVDGLAYWGSSVFAYADSFAIILASVFSGITGYIYLRYFADKQSYIFQNLIIPKIKTLKETGKKLRG</sequence>